<gene>
    <name evidence="1" type="ORF">QYE76_041126</name>
</gene>
<evidence type="ECO:0000313" key="1">
    <source>
        <dbReference type="EMBL" id="KAK1680278.1"/>
    </source>
</evidence>
<dbReference type="Proteomes" id="UP001231189">
    <property type="component" value="Unassembled WGS sequence"/>
</dbReference>
<dbReference type="AlphaFoldDB" id="A0AAD8TE46"/>
<dbReference type="EMBL" id="JAUUTY010000002">
    <property type="protein sequence ID" value="KAK1680278.1"/>
    <property type="molecule type" value="Genomic_DNA"/>
</dbReference>
<proteinExistence type="predicted"/>
<protein>
    <recommendedName>
        <fullName evidence="3">DUF4219 domain-containing protein</fullName>
    </recommendedName>
</protein>
<organism evidence="1 2">
    <name type="scientific">Lolium multiflorum</name>
    <name type="common">Italian ryegrass</name>
    <name type="synonym">Lolium perenne subsp. multiflorum</name>
    <dbReference type="NCBI Taxonomy" id="4521"/>
    <lineage>
        <taxon>Eukaryota</taxon>
        <taxon>Viridiplantae</taxon>
        <taxon>Streptophyta</taxon>
        <taxon>Embryophyta</taxon>
        <taxon>Tracheophyta</taxon>
        <taxon>Spermatophyta</taxon>
        <taxon>Magnoliopsida</taxon>
        <taxon>Liliopsida</taxon>
        <taxon>Poales</taxon>
        <taxon>Poaceae</taxon>
        <taxon>BOP clade</taxon>
        <taxon>Pooideae</taxon>
        <taxon>Poodae</taxon>
        <taxon>Poeae</taxon>
        <taxon>Poeae Chloroplast Group 2 (Poeae type)</taxon>
        <taxon>Loliodinae</taxon>
        <taxon>Loliinae</taxon>
        <taxon>Lolium</taxon>
    </lineage>
</organism>
<dbReference type="PANTHER" id="PTHR47481:SF41">
    <property type="entry name" value="COPIA-LIKE POLYPROTEIN_RETROTRANSPOSON"/>
    <property type="match status" value="1"/>
</dbReference>
<evidence type="ECO:0008006" key="3">
    <source>
        <dbReference type="Google" id="ProtNLM"/>
    </source>
</evidence>
<name>A0AAD8TE46_LOLMU</name>
<sequence>MALNATTGALVSATIGAASAGGAPRHVSPVLLSFTAANYTKWVIYMRASLDRAGLIGHIDGTIAAAPTEASWSPDDYTVLNVLHAAIDEDVADMVLASNQTAPVQGTSTITEYCRSQKQLSDALADNDSPVSARALVLNTLRGLGPRFASAVTVERTCCDMEKIEYNDEDGVEER</sequence>
<evidence type="ECO:0000313" key="2">
    <source>
        <dbReference type="Proteomes" id="UP001231189"/>
    </source>
</evidence>
<dbReference type="PANTHER" id="PTHR47481">
    <property type="match status" value="1"/>
</dbReference>
<accession>A0AAD8TE46</accession>
<comment type="caution">
    <text evidence="1">The sequence shown here is derived from an EMBL/GenBank/DDBJ whole genome shotgun (WGS) entry which is preliminary data.</text>
</comment>
<reference evidence="1" key="1">
    <citation type="submission" date="2023-07" db="EMBL/GenBank/DDBJ databases">
        <title>A chromosome-level genome assembly of Lolium multiflorum.</title>
        <authorList>
            <person name="Chen Y."/>
            <person name="Copetti D."/>
            <person name="Kolliker R."/>
            <person name="Studer B."/>
        </authorList>
    </citation>
    <scope>NUCLEOTIDE SEQUENCE</scope>
    <source>
        <strain evidence="1">02402/16</strain>
        <tissue evidence="1">Leaf</tissue>
    </source>
</reference>
<keyword evidence="2" id="KW-1185">Reference proteome</keyword>